<accession>A0A4Q1BJZ4</accession>
<name>A0A4Q1BJZ4_TREME</name>
<dbReference type="EMBL" id="SDIL01000056">
    <property type="protein sequence ID" value="RXK37940.1"/>
    <property type="molecule type" value="Genomic_DNA"/>
</dbReference>
<feature type="compositionally biased region" description="Acidic residues" evidence="1">
    <location>
        <begin position="508"/>
        <end position="528"/>
    </location>
</feature>
<dbReference type="VEuPathDB" id="FungiDB:TREMEDRAFT_73274"/>
<sequence>MSPIALQTPPILLGDHNSTPDLPRRPSPWTDLSHSLSETSLPLRKPSISTPDLKPNSNPIPTPNTPSPSPPLPALSTSQALREWEDLLARPDSAARRHQLVHHSPSPTPSVSGRPKLVAEQDKRGHIEYKLKLIDPTPERFERLVTQMMWRLKQGKNEAIYEIGLADDGTVIGLTRSEMDASLRTLELMASELGATVLVLKEIVITGTAALNKRSVESSLPSSSVSISSSSSCILGKPSPRPSVVDPNILYPQSEPNPPERKLVFAKPSMEELLSNNPSPKSQWRRDSPEDDIPPFHLDLDNHSPIGPDCEKKGRYKTSPRLPKSQSELTPEEIEERRVKLELKKARAAARIEQRRLDLIRGDGTNPLWLEAQAILKQSPKLEPITKFAPLPLHRHQPAIPSSLRLASPAGSSPDDLLHQPLDSLSLSFADVRTVTAGSRPVSPWSDTEHAPSSSSDGGESEAPPTGEMICVEALVVRKVQHAEEGEEEEDGWEWGGEEDGWGLGAEGEVEHDDDFESVSMEDEMEDVSFEKSNDVWGFELEQ</sequence>
<feature type="compositionally biased region" description="Polar residues" evidence="1">
    <location>
        <begin position="30"/>
        <end position="40"/>
    </location>
</feature>
<feature type="region of interest" description="Disordered" evidence="1">
    <location>
        <begin position="438"/>
        <end position="465"/>
    </location>
</feature>
<dbReference type="AlphaFoldDB" id="A0A4Q1BJZ4"/>
<dbReference type="STRING" id="5217.A0A4Q1BJZ4"/>
<keyword evidence="3" id="KW-1185">Reference proteome</keyword>
<feature type="region of interest" description="Disordered" evidence="1">
    <location>
        <begin position="480"/>
        <end position="543"/>
    </location>
</feature>
<gene>
    <name evidence="2" type="ORF">M231_04726</name>
</gene>
<dbReference type="GO" id="GO:0003746">
    <property type="term" value="F:translation elongation factor activity"/>
    <property type="evidence" value="ECO:0007669"/>
    <property type="project" value="TreeGrafter"/>
</dbReference>
<reference evidence="2 3" key="1">
    <citation type="submission" date="2016-06" db="EMBL/GenBank/DDBJ databases">
        <title>Evolution of pathogenesis and genome organization in the Tremellales.</title>
        <authorList>
            <person name="Cuomo C."/>
            <person name="Litvintseva A."/>
            <person name="Heitman J."/>
            <person name="Chen Y."/>
            <person name="Sun S."/>
            <person name="Springer D."/>
            <person name="Dromer F."/>
            <person name="Young S."/>
            <person name="Zeng Q."/>
            <person name="Chapman S."/>
            <person name="Gujja S."/>
            <person name="Saif S."/>
            <person name="Birren B."/>
        </authorList>
    </citation>
    <scope>NUCLEOTIDE SEQUENCE [LARGE SCALE GENOMIC DNA]</scope>
    <source>
        <strain evidence="2 3">ATCC 28783</strain>
    </source>
</reference>
<dbReference type="PANTHER" id="PTHR43721">
    <property type="entry name" value="ELONGATION FACTOR TU-RELATED"/>
    <property type="match status" value="1"/>
</dbReference>
<proteinExistence type="predicted"/>
<feature type="region of interest" description="Disordered" evidence="1">
    <location>
        <begin position="94"/>
        <end position="117"/>
    </location>
</feature>
<feature type="compositionally biased region" description="Low complexity" evidence="1">
    <location>
        <begin position="217"/>
        <end position="232"/>
    </location>
</feature>
<feature type="compositionally biased region" description="Acidic residues" evidence="1">
    <location>
        <begin position="485"/>
        <end position="501"/>
    </location>
</feature>
<dbReference type="Proteomes" id="UP000289152">
    <property type="component" value="Unassembled WGS sequence"/>
</dbReference>
<evidence type="ECO:0000313" key="3">
    <source>
        <dbReference type="Proteomes" id="UP000289152"/>
    </source>
</evidence>
<feature type="compositionally biased region" description="Low complexity" evidence="1">
    <location>
        <begin position="102"/>
        <end position="112"/>
    </location>
</feature>
<dbReference type="InterPro" id="IPR050055">
    <property type="entry name" value="EF-Tu_GTPase"/>
</dbReference>
<feature type="compositionally biased region" description="Pro residues" evidence="1">
    <location>
        <begin position="58"/>
        <end position="73"/>
    </location>
</feature>
<organism evidence="2 3">
    <name type="scientific">Tremella mesenterica</name>
    <name type="common">Jelly fungus</name>
    <dbReference type="NCBI Taxonomy" id="5217"/>
    <lineage>
        <taxon>Eukaryota</taxon>
        <taxon>Fungi</taxon>
        <taxon>Dikarya</taxon>
        <taxon>Basidiomycota</taxon>
        <taxon>Agaricomycotina</taxon>
        <taxon>Tremellomycetes</taxon>
        <taxon>Tremellales</taxon>
        <taxon>Tremellaceae</taxon>
        <taxon>Tremella</taxon>
    </lineage>
</organism>
<feature type="region of interest" description="Disordered" evidence="1">
    <location>
        <begin position="215"/>
        <end position="261"/>
    </location>
</feature>
<feature type="region of interest" description="Disordered" evidence="1">
    <location>
        <begin position="272"/>
        <end position="291"/>
    </location>
</feature>
<feature type="region of interest" description="Disordered" evidence="1">
    <location>
        <begin position="1"/>
        <end position="76"/>
    </location>
</feature>
<dbReference type="PANTHER" id="PTHR43721:SF3">
    <property type="entry name" value="GTP-BINDING PROTEIN 2"/>
    <property type="match status" value="1"/>
</dbReference>
<dbReference type="InParanoid" id="A0A4Q1BJZ4"/>
<evidence type="ECO:0000256" key="1">
    <source>
        <dbReference type="SAM" id="MobiDB-lite"/>
    </source>
</evidence>
<feature type="region of interest" description="Disordered" evidence="1">
    <location>
        <begin position="297"/>
        <end position="333"/>
    </location>
</feature>
<evidence type="ECO:0000313" key="2">
    <source>
        <dbReference type="EMBL" id="RXK37940.1"/>
    </source>
</evidence>
<dbReference type="OrthoDB" id="248233at2759"/>
<protein>
    <submittedName>
        <fullName evidence="2">Uncharacterized protein</fullName>
    </submittedName>
</protein>
<comment type="caution">
    <text evidence="2">The sequence shown here is derived from an EMBL/GenBank/DDBJ whole genome shotgun (WGS) entry which is preliminary data.</text>
</comment>